<dbReference type="EMBL" id="BGPR01000646">
    <property type="protein sequence ID" value="GBM29855.1"/>
    <property type="molecule type" value="Genomic_DNA"/>
</dbReference>
<dbReference type="AlphaFoldDB" id="A0A4Y2EPL5"/>
<proteinExistence type="predicted"/>
<sequence>MKSFAVIPILAMFCLVFVSDLCQGAFIDPNFLLKGNKGLNNVNKDLNLNLKPGLDLGNMKSNSWPNKFDLQGGSYKYGVNALQGKIGGTIWQDKNKGLSFDLDLKPAVAWSSRNGMAAPSFDALGTFKWDFGK</sequence>
<keyword evidence="1" id="KW-0732">Signal</keyword>
<name>A0A4Y2EPL5_ARAVE</name>
<protein>
    <submittedName>
        <fullName evidence="2">Uncharacterized protein</fullName>
    </submittedName>
</protein>
<evidence type="ECO:0000256" key="1">
    <source>
        <dbReference type="SAM" id="SignalP"/>
    </source>
</evidence>
<keyword evidence="3" id="KW-1185">Reference proteome</keyword>
<evidence type="ECO:0000313" key="3">
    <source>
        <dbReference type="Proteomes" id="UP000499080"/>
    </source>
</evidence>
<dbReference type="Proteomes" id="UP000499080">
    <property type="component" value="Unassembled WGS sequence"/>
</dbReference>
<comment type="caution">
    <text evidence="2">The sequence shown here is derived from an EMBL/GenBank/DDBJ whole genome shotgun (WGS) entry which is preliminary data.</text>
</comment>
<evidence type="ECO:0000313" key="2">
    <source>
        <dbReference type="EMBL" id="GBM29855.1"/>
    </source>
</evidence>
<dbReference type="OrthoDB" id="10407075at2759"/>
<feature type="chain" id="PRO_5021353064" evidence="1">
    <location>
        <begin position="25"/>
        <end position="133"/>
    </location>
</feature>
<reference evidence="2 3" key="1">
    <citation type="journal article" date="2019" name="Sci. Rep.">
        <title>Orb-weaving spider Araneus ventricosus genome elucidates the spidroin gene catalogue.</title>
        <authorList>
            <person name="Kono N."/>
            <person name="Nakamura H."/>
            <person name="Ohtoshi R."/>
            <person name="Moran D.A.P."/>
            <person name="Shinohara A."/>
            <person name="Yoshida Y."/>
            <person name="Fujiwara M."/>
            <person name="Mori M."/>
            <person name="Tomita M."/>
            <person name="Arakawa K."/>
        </authorList>
    </citation>
    <scope>NUCLEOTIDE SEQUENCE [LARGE SCALE GENOMIC DNA]</scope>
</reference>
<organism evidence="2 3">
    <name type="scientific">Araneus ventricosus</name>
    <name type="common">Orbweaver spider</name>
    <name type="synonym">Epeira ventricosa</name>
    <dbReference type="NCBI Taxonomy" id="182803"/>
    <lineage>
        <taxon>Eukaryota</taxon>
        <taxon>Metazoa</taxon>
        <taxon>Ecdysozoa</taxon>
        <taxon>Arthropoda</taxon>
        <taxon>Chelicerata</taxon>
        <taxon>Arachnida</taxon>
        <taxon>Araneae</taxon>
        <taxon>Araneomorphae</taxon>
        <taxon>Entelegynae</taxon>
        <taxon>Araneoidea</taxon>
        <taxon>Araneidae</taxon>
        <taxon>Araneus</taxon>
    </lineage>
</organism>
<gene>
    <name evidence="2" type="ORF">AVEN_110364_1</name>
</gene>
<accession>A0A4Y2EPL5</accession>
<feature type="signal peptide" evidence="1">
    <location>
        <begin position="1"/>
        <end position="24"/>
    </location>
</feature>